<evidence type="ECO:0000256" key="4">
    <source>
        <dbReference type="ARBA" id="ARBA00022723"/>
    </source>
</evidence>
<keyword evidence="5" id="KW-0560">Oxidoreductase</keyword>
<dbReference type="Gene3D" id="1.10.569.10">
    <property type="entry name" value="Aldehyde Ferredoxin Oxidoreductase Protein, subunit A, domain 2"/>
    <property type="match status" value="1"/>
</dbReference>
<organism evidence="10 11">
    <name type="scientific">Tectimicrobiota bacterium</name>
    <dbReference type="NCBI Taxonomy" id="2528274"/>
    <lineage>
        <taxon>Bacteria</taxon>
        <taxon>Pseudomonadati</taxon>
        <taxon>Nitrospinota/Tectimicrobiota group</taxon>
        <taxon>Candidatus Tectimicrobiota</taxon>
    </lineage>
</organism>
<dbReference type="SUPFAM" id="SSF48310">
    <property type="entry name" value="Aldehyde ferredoxin oxidoreductase, C-terminal domains"/>
    <property type="match status" value="1"/>
</dbReference>
<comment type="cofactor">
    <cofactor evidence="8">
        <name>tungstopterin</name>
        <dbReference type="ChEBI" id="CHEBI:30402"/>
    </cofactor>
</comment>
<dbReference type="InterPro" id="IPR036503">
    <property type="entry name" value="Ald_Fedxn_OxRdtase_N_sf"/>
</dbReference>
<keyword evidence="3" id="KW-0004">4Fe-4S</keyword>
<evidence type="ECO:0000256" key="7">
    <source>
        <dbReference type="ARBA" id="ARBA00023014"/>
    </source>
</evidence>
<evidence type="ECO:0000256" key="6">
    <source>
        <dbReference type="ARBA" id="ARBA00023004"/>
    </source>
</evidence>
<dbReference type="InterPro" id="IPR013983">
    <property type="entry name" value="Ald_Fedxn_OxRdtase_N"/>
</dbReference>
<protein>
    <recommendedName>
        <fullName evidence="9">Aldehyde ferredoxin oxidoreductase N-terminal domain-containing protein</fullName>
    </recommendedName>
</protein>
<name>A0A933GM59_UNCTE</name>
<feature type="non-terminal residue" evidence="10">
    <location>
        <position position="1"/>
    </location>
</feature>
<dbReference type="GO" id="GO:0051539">
    <property type="term" value="F:4 iron, 4 sulfur cluster binding"/>
    <property type="evidence" value="ECO:0007669"/>
    <property type="project" value="UniProtKB-KW"/>
</dbReference>
<evidence type="ECO:0000256" key="5">
    <source>
        <dbReference type="ARBA" id="ARBA00023002"/>
    </source>
</evidence>
<dbReference type="SUPFAM" id="SSF56228">
    <property type="entry name" value="Aldehyde ferredoxin oxidoreductase, N-terminal domain"/>
    <property type="match status" value="1"/>
</dbReference>
<dbReference type="GO" id="GO:0016625">
    <property type="term" value="F:oxidoreductase activity, acting on the aldehyde or oxo group of donors, iron-sulfur protein as acceptor"/>
    <property type="evidence" value="ECO:0007669"/>
    <property type="project" value="InterPro"/>
</dbReference>
<dbReference type="GO" id="GO:0009055">
    <property type="term" value="F:electron transfer activity"/>
    <property type="evidence" value="ECO:0007669"/>
    <property type="project" value="InterPro"/>
</dbReference>
<dbReference type="PANTHER" id="PTHR30038">
    <property type="entry name" value="ALDEHYDE FERREDOXIN OXIDOREDUCTASE"/>
    <property type="match status" value="1"/>
</dbReference>
<dbReference type="InterPro" id="IPR001203">
    <property type="entry name" value="OxRdtase_Ald_Fedxn_C"/>
</dbReference>
<sequence>NLLLFGVGPLVGTPFPGACRLDVMSKSPVTGALGDAGMGGYLGAELKFAGYDNLVIEGKAEKPVYLSIRDDKVEIKDASNVWGHDTYETPEIIRQEMNDPGAAVISVGPAGEKCVVYASIMSPSGNAAARTGLGAVMGSKMLKAIAVRGTKGIGIAKPQAFLSACQELRQSIAQNRWYEGLHTLGLTQIHDREMRNLYEIMGTTFPGAESICEVDFARKHLHNRVGCFACPVACFDSYDIPGAGSGCMKCSPPGDLTWDLKNPDLMVFWKVFVKCQRYGLDARSLANMLAWLMELYEAGIINASDTDGIAMKWGSPEAIISLAEKVSYRQGIGDLLADGLPSAAQKIGSGAEKLLMMAKGSPSDLHVVPIKTRALAAALSPIGEDAQVQPTLDFAATRKYLKLKDEASFQDSIKKYKDMAEQNVGDREAPDPRGTKGKAALVRYDEERTGVCDISGLCTWMTSFIGLPVDTEAIANLMTLGLGSEVTSEQLNHAAMRMQHVERAFGAKSGLNRTDDRLSHAYYQRIKRDKKESMEIGCSEEELELMKDDYYQLMGWDIRTGLPTRSTLARFGLDDVADRLGL</sequence>
<evidence type="ECO:0000256" key="2">
    <source>
        <dbReference type="ARBA" id="ARBA00011032"/>
    </source>
</evidence>
<dbReference type="PANTHER" id="PTHR30038:SF7">
    <property type="entry name" value="TUNGSTEN-CONTAINING GLYCERALDEHYDE-3-PHOSPHATE:FERREDOXIN OXIDOREDUCTASE"/>
    <property type="match status" value="1"/>
</dbReference>
<accession>A0A933GM59</accession>
<dbReference type="Gene3D" id="3.60.9.10">
    <property type="entry name" value="Aldehyde ferredoxin oxidoreductase, N-terminal domain"/>
    <property type="match status" value="1"/>
</dbReference>
<dbReference type="InterPro" id="IPR036021">
    <property type="entry name" value="Tungsten_al_ferr_oxy-like_C"/>
</dbReference>
<proteinExistence type="inferred from homology"/>
<feature type="domain" description="Aldehyde ferredoxin oxidoreductase N-terminal" evidence="9">
    <location>
        <begin position="1"/>
        <end position="151"/>
    </location>
</feature>
<dbReference type="GO" id="GO:0046872">
    <property type="term" value="F:metal ion binding"/>
    <property type="evidence" value="ECO:0007669"/>
    <property type="project" value="UniProtKB-KW"/>
</dbReference>
<evidence type="ECO:0000256" key="3">
    <source>
        <dbReference type="ARBA" id="ARBA00022485"/>
    </source>
</evidence>
<gene>
    <name evidence="10" type="ORF">HY730_06230</name>
</gene>
<keyword evidence="7" id="KW-0411">Iron-sulfur</keyword>
<dbReference type="EMBL" id="JACQWF010000277">
    <property type="protein sequence ID" value="MBI4595961.1"/>
    <property type="molecule type" value="Genomic_DNA"/>
</dbReference>
<comment type="similarity">
    <text evidence="2">Belongs to the AOR/FOR family.</text>
</comment>
<evidence type="ECO:0000313" key="11">
    <source>
        <dbReference type="Proteomes" id="UP000772181"/>
    </source>
</evidence>
<dbReference type="AlphaFoldDB" id="A0A933GM59"/>
<dbReference type="InterPro" id="IPR051919">
    <property type="entry name" value="W-dependent_AOR"/>
</dbReference>
<evidence type="ECO:0000256" key="1">
    <source>
        <dbReference type="ARBA" id="ARBA00001966"/>
    </source>
</evidence>
<comment type="cofactor">
    <cofactor evidence="1">
        <name>[4Fe-4S] cluster</name>
        <dbReference type="ChEBI" id="CHEBI:49883"/>
    </cofactor>
</comment>
<dbReference type="Pfam" id="PF02730">
    <property type="entry name" value="AFOR_N"/>
    <property type="match status" value="1"/>
</dbReference>
<keyword evidence="6" id="KW-0408">Iron</keyword>
<evidence type="ECO:0000256" key="8">
    <source>
        <dbReference type="ARBA" id="ARBA00049934"/>
    </source>
</evidence>
<comment type="caution">
    <text evidence="10">The sequence shown here is derived from an EMBL/GenBank/DDBJ whole genome shotgun (WGS) entry which is preliminary data.</text>
</comment>
<dbReference type="InterPro" id="IPR013985">
    <property type="entry name" value="Ald_Fedxn_OxRdtase_dom3"/>
</dbReference>
<evidence type="ECO:0000259" key="9">
    <source>
        <dbReference type="SMART" id="SM00790"/>
    </source>
</evidence>
<dbReference type="Gene3D" id="1.10.599.10">
    <property type="entry name" value="Aldehyde Ferredoxin Oxidoreductase Protein, subunit A, domain 3"/>
    <property type="match status" value="1"/>
</dbReference>
<dbReference type="Proteomes" id="UP000772181">
    <property type="component" value="Unassembled WGS sequence"/>
</dbReference>
<dbReference type="Pfam" id="PF01314">
    <property type="entry name" value="AFOR_C"/>
    <property type="match status" value="1"/>
</dbReference>
<dbReference type="InterPro" id="IPR013984">
    <property type="entry name" value="Ald_Fedxn_OxRdtase_dom2"/>
</dbReference>
<keyword evidence="4" id="KW-0479">Metal-binding</keyword>
<dbReference type="SMART" id="SM00790">
    <property type="entry name" value="AFOR_N"/>
    <property type="match status" value="1"/>
</dbReference>
<reference evidence="10" key="1">
    <citation type="submission" date="2020-07" db="EMBL/GenBank/DDBJ databases">
        <title>Huge and variable diversity of episymbiotic CPR bacteria and DPANN archaea in groundwater ecosystems.</title>
        <authorList>
            <person name="He C.Y."/>
            <person name="Keren R."/>
            <person name="Whittaker M."/>
            <person name="Farag I.F."/>
            <person name="Doudna J."/>
            <person name="Cate J.H.D."/>
            <person name="Banfield J.F."/>
        </authorList>
    </citation>
    <scope>NUCLEOTIDE SEQUENCE</scope>
    <source>
        <strain evidence="10">NC_groundwater_1482_Ag_S-0.65um_47_24</strain>
    </source>
</reference>
<evidence type="ECO:0000313" key="10">
    <source>
        <dbReference type="EMBL" id="MBI4595961.1"/>
    </source>
</evidence>